<dbReference type="Pfam" id="PF00005">
    <property type="entry name" value="ABC_tran"/>
    <property type="match status" value="1"/>
</dbReference>
<reference evidence="8 9" key="1">
    <citation type="submission" date="2021-03" db="EMBL/GenBank/DDBJ databases">
        <title>Genomic Encyclopedia of Type Strains, Phase IV (KMG-IV): sequencing the most valuable type-strain genomes for metagenomic binning, comparative biology and taxonomic classification.</title>
        <authorList>
            <person name="Goeker M."/>
        </authorList>
    </citation>
    <scope>NUCLEOTIDE SEQUENCE [LARGE SCALE GENOMIC DNA]</scope>
    <source>
        <strain evidence="8 9">DSM 27512</strain>
    </source>
</reference>
<keyword evidence="2" id="KW-0813">Transport</keyword>
<organism evidence="8 9">
    <name type="scientific">Acetoanaerobium pronyense</name>
    <dbReference type="NCBI Taxonomy" id="1482736"/>
    <lineage>
        <taxon>Bacteria</taxon>
        <taxon>Bacillati</taxon>
        <taxon>Bacillota</taxon>
        <taxon>Clostridia</taxon>
        <taxon>Peptostreptococcales</taxon>
        <taxon>Filifactoraceae</taxon>
        <taxon>Acetoanaerobium</taxon>
    </lineage>
</organism>
<keyword evidence="9" id="KW-1185">Reference proteome</keyword>
<dbReference type="InterPro" id="IPR003593">
    <property type="entry name" value="AAA+_ATPase"/>
</dbReference>
<keyword evidence="6" id="KW-0472">Membrane</keyword>
<dbReference type="SUPFAM" id="SSF52540">
    <property type="entry name" value="P-loop containing nucleoside triphosphate hydrolases"/>
    <property type="match status" value="1"/>
</dbReference>
<evidence type="ECO:0000256" key="4">
    <source>
        <dbReference type="ARBA" id="ARBA00022741"/>
    </source>
</evidence>
<keyword evidence="3" id="KW-1003">Cell membrane</keyword>
<dbReference type="GO" id="GO:0005524">
    <property type="term" value="F:ATP binding"/>
    <property type="evidence" value="ECO:0007669"/>
    <property type="project" value="UniProtKB-KW"/>
</dbReference>
<dbReference type="PANTHER" id="PTHR42788">
    <property type="entry name" value="TAURINE IMPORT ATP-BINDING PROTEIN-RELATED"/>
    <property type="match status" value="1"/>
</dbReference>
<gene>
    <name evidence="8" type="ORF">J2Z35_001090</name>
</gene>
<evidence type="ECO:0000313" key="9">
    <source>
        <dbReference type="Proteomes" id="UP001314903"/>
    </source>
</evidence>
<keyword evidence="4" id="KW-0547">Nucleotide-binding</keyword>
<dbReference type="InterPro" id="IPR027417">
    <property type="entry name" value="P-loop_NTPase"/>
</dbReference>
<evidence type="ECO:0000256" key="1">
    <source>
        <dbReference type="ARBA" id="ARBA00004202"/>
    </source>
</evidence>
<keyword evidence="5 8" id="KW-0067">ATP-binding</keyword>
<dbReference type="PROSITE" id="PS50893">
    <property type="entry name" value="ABC_TRANSPORTER_2"/>
    <property type="match status" value="1"/>
</dbReference>
<dbReference type="EMBL" id="JAGGLI010000009">
    <property type="protein sequence ID" value="MBP2027296.1"/>
    <property type="molecule type" value="Genomic_DNA"/>
</dbReference>
<evidence type="ECO:0000256" key="3">
    <source>
        <dbReference type="ARBA" id="ARBA00022475"/>
    </source>
</evidence>
<evidence type="ECO:0000256" key="2">
    <source>
        <dbReference type="ARBA" id="ARBA00022448"/>
    </source>
</evidence>
<dbReference type="SMART" id="SM00382">
    <property type="entry name" value="AAA"/>
    <property type="match status" value="1"/>
</dbReference>
<evidence type="ECO:0000256" key="5">
    <source>
        <dbReference type="ARBA" id="ARBA00022840"/>
    </source>
</evidence>
<dbReference type="InterPro" id="IPR050166">
    <property type="entry name" value="ABC_transporter_ATP-bind"/>
</dbReference>
<name>A0ABS4KHN7_9FIRM</name>
<feature type="domain" description="ABC transporter" evidence="7">
    <location>
        <begin position="2"/>
        <end position="253"/>
    </location>
</feature>
<sequence length="261" mass="29187">MLRISKLKKSFNIGTENEINIFKDFSLTIKKGETTAILGYNGCGKSTLFNIICGVLDCENGNISIETSKGDIPFDRLKEHERSNYIARVHQNPSMGVSPSLTILENMALADKKSSTFGLKKLVNKEKIQTYKDILNSLDLGLENKLNTPVKFLSGGQRQSLSLIMATMKKPELLLLDEHTAALDPKTSKVVMEKTMELVKKNSITTLMISHNLRDAIKFSDRIIMLRQGEISLDIPSESISEKELIKIYTNEALDELSFTA</sequence>
<comment type="caution">
    <text evidence="8">The sequence shown here is derived from an EMBL/GenBank/DDBJ whole genome shotgun (WGS) entry which is preliminary data.</text>
</comment>
<evidence type="ECO:0000259" key="7">
    <source>
        <dbReference type="PROSITE" id="PS50893"/>
    </source>
</evidence>
<dbReference type="RefSeq" id="WP_209660255.1">
    <property type="nucleotide sequence ID" value="NZ_JAGGLI010000009.1"/>
</dbReference>
<dbReference type="Gene3D" id="3.40.50.300">
    <property type="entry name" value="P-loop containing nucleotide triphosphate hydrolases"/>
    <property type="match status" value="1"/>
</dbReference>
<dbReference type="PANTHER" id="PTHR42788:SF7">
    <property type="entry name" value="NITRATE ABC TRANSPORTER ATP-BINDING PROTEIN"/>
    <property type="match status" value="1"/>
</dbReference>
<proteinExistence type="predicted"/>
<evidence type="ECO:0000313" key="8">
    <source>
        <dbReference type="EMBL" id="MBP2027296.1"/>
    </source>
</evidence>
<evidence type="ECO:0000256" key="6">
    <source>
        <dbReference type="ARBA" id="ARBA00023136"/>
    </source>
</evidence>
<dbReference type="Proteomes" id="UP001314903">
    <property type="component" value="Unassembled WGS sequence"/>
</dbReference>
<dbReference type="InterPro" id="IPR003439">
    <property type="entry name" value="ABC_transporter-like_ATP-bd"/>
</dbReference>
<accession>A0ABS4KHN7</accession>
<protein>
    <submittedName>
        <fullName evidence="8">ABC transport system ATP-binding protein</fullName>
    </submittedName>
</protein>
<comment type="subcellular location">
    <subcellularLocation>
        <location evidence="1">Cell membrane</location>
        <topology evidence="1">Peripheral membrane protein</topology>
    </subcellularLocation>
</comment>